<feature type="region of interest" description="Disordered" evidence="1">
    <location>
        <begin position="1"/>
        <end position="28"/>
    </location>
</feature>
<gene>
    <name evidence="2" type="primary">ORF97</name>
    <name evidence="2" type="ORF">MRV_0101</name>
</gene>
<sequence length="112" mass="12640">MDNKCLSTDVRGRGRGRGRPRGRPRLMRGSLLTHTDMYLKFNKDRDNIVLKDGDFLISASESESESESESDSETETASSDSDYSFESDLSDLSDKMNEDNIAASVLERYNFI</sequence>
<feature type="region of interest" description="Disordered" evidence="1">
    <location>
        <begin position="59"/>
        <end position="91"/>
    </location>
</feature>
<evidence type="ECO:0000313" key="3">
    <source>
        <dbReference type="Proteomes" id="UP000202182"/>
    </source>
</evidence>
<proteinExistence type="predicted"/>
<dbReference type="EMBL" id="KY355735">
    <property type="protein sequence ID" value="APZ76312.1"/>
    <property type="molecule type" value="Genomic_DNA"/>
</dbReference>
<feature type="compositionally biased region" description="Acidic residues" evidence="1">
    <location>
        <begin position="62"/>
        <end position="74"/>
    </location>
</feature>
<keyword evidence="3" id="KW-1185">Reference proteome</keyword>
<protein>
    <submittedName>
        <fullName evidence="2">Uncharacterized protein</fullName>
    </submittedName>
</protein>
<reference evidence="2" key="1">
    <citation type="submission" date="2016-12" db="EMBL/GenBank/DDBJ databases">
        <title>A murine herpesvirus closely related to ubiquitous human herpesviruses causes T-cell depletion.</title>
        <authorList>
            <person name="Patel S.J."/>
            <person name="Zhao G."/>
            <person name="Penna V.R."/>
            <person name="Park E."/>
            <person name="Lauron E.J."/>
            <person name="Harvey I.B."/>
            <person name="Beatty W.L."/>
            <person name="Plougastel-Douglas B."/>
            <person name="Poursine-Laurent J."/>
            <person name="Fremont D.H."/>
            <person name="Wang D."/>
            <person name="Yokoyama W.M."/>
        </authorList>
    </citation>
    <scope>NUCLEOTIDE SEQUENCE [LARGE SCALE GENOMIC DNA]</scope>
    <source>
        <strain evidence="2">YOK1</strain>
    </source>
</reference>
<dbReference type="KEGG" id="vg:30999438"/>
<accession>A0A1P8VJ02</accession>
<dbReference type="Proteomes" id="UP000202182">
    <property type="component" value="Segment"/>
</dbReference>
<organism evidence="2">
    <name type="scientific">Murid betaherpesvirus 3</name>
    <dbReference type="NCBI Taxonomy" id="2560603"/>
    <lineage>
        <taxon>Viruses</taxon>
        <taxon>Duplodnaviria</taxon>
        <taxon>Heunggongvirae</taxon>
        <taxon>Peploviricota</taxon>
        <taxon>Herviviricetes</taxon>
        <taxon>Herpesvirales</taxon>
        <taxon>Orthoherpesviridae</taxon>
        <taxon>Betaherpesvirinae</taxon>
        <taxon>Roseolovirus</taxon>
        <taxon>Roseolovirus muridbeta3</taxon>
    </lineage>
</organism>
<evidence type="ECO:0000256" key="1">
    <source>
        <dbReference type="SAM" id="MobiDB-lite"/>
    </source>
</evidence>
<name>A0A1P8VJ02_9BETA</name>
<evidence type="ECO:0000313" key="2">
    <source>
        <dbReference type="EMBL" id="APZ76312.1"/>
    </source>
</evidence>
<feature type="compositionally biased region" description="Basic residues" evidence="1">
    <location>
        <begin position="13"/>
        <end position="26"/>
    </location>
</feature>